<evidence type="ECO:0000256" key="1">
    <source>
        <dbReference type="ARBA" id="ARBA00004123"/>
    </source>
</evidence>
<dbReference type="Gene3D" id="2.40.128.320">
    <property type="entry name" value="Protein HRI1, N-terminal domain"/>
    <property type="match status" value="1"/>
</dbReference>
<proteinExistence type="inferred from homology"/>
<dbReference type="InterPro" id="IPR043047">
    <property type="entry name" value="Hri1_N_sf"/>
</dbReference>
<sequence length="263" mass="29584">MTPNISIRESIRWPPHAASEPTSTVVLTSGKRYYVDVRVTHPTNTDPRNSTVGEDLLPVSRIDWAFAGTSSSEIRQTPDNNKVIHSQWKHWIDSKTMDGESVADEGDMFPDEGGELALEKGRMVNPATGLMADYEELWKELAPQLVQLTEGEIENGPLTSNALTNDRQHACVVLLLEDDESQTRGMVIRVGNFCQGILRTGPHITVERWEWKKDAGWRRNMRAGDFWLPCGVVMADANSGRLVEGGEVTDKENVWKCIEFSWF</sequence>
<dbReference type="InterPro" id="IPR031818">
    <property type="entry name" value="Hri1"/>
</dbReference>
<dbReference type="Proteomes" id="UP001303373">
    <property type="component" value="Chromosome 3"/>
</dbReference>
<evidence type="ECO:0000256" key="4">
    <source>
        <dbReference type="ARBA" id="ARBA00017063"/>
    </source>
</evidence>
<evidence type="ECO:0000313" key="8">
    <source>
        <dbReference type="Proteomes" id="UP001303373"/>
    </source>
</evidence>
<name>A0AAQ3M1N6_9PEZI</name>
<comment type="similarity">
    <text evidence="3">Belongs to the HRI1 family.</text>
</comment>
<reference evidence="7 8" key="1">
    <citation type="submission" date="2023-11" db="EMBL/GenBank/DDBJ databases">
        <title>An acidophilic fungus is an integral part of prey digestion in a carnivorous sundew plant.</title>
        <authorList>
            <person name="Tsai I.J."/>
        </authorList>
    </citation>
    <scope>NUCLEOTIDE SEQUENCE [LARGE SCALE GENOMIC DNA]</scope>
    <source>
        <strain evidence="7">169a</strain>
    </source>
</reference>
<comment type="subcellular location">
    <subcellularLocation>
        <location evidence="2">Cytoplasm</location>
    </subcellularLocation>
    <subcellularLocation>
        <location evidence="1">Nucleus</location>
    </subcellularLocation>
</comment>
<dbReference type="InterPro" id="IPR038744">
    <property type="entry name" value="Hri1_N"/>
</dbReference>
<dbReference type="AlphaFoldDB" id="A0AAQ3M1N6"/>
<evidence type="ECO:0000256" key="2">
    <source>
        <dbReference type="ARBA" id="ARBA00004496"/>
    </source>
</evidence>
<dbReference type="Pfam" id="PF16815">
    <property type="entry name" value="HRI1"/>
    <property type="match status" value="1"/>
</dbReference>
<evidence type="ECO:0000256" key="5">
    <source>
        <dbReference type="ARBA" id="ARBA00022490"/>
    </source>
</evidence>
<evidence type="ECO:0000256" key="3">
    <source>
        <dbReference type="ARBA" id="ARBA00005229"/>
    </source>
</evidence>
<dbReference type="GO" id="GO:0005737">
    <property type="term" value="C:cytoplasm"/>
    <property type="evidence" value="ECO:0007669"/>
    <property type="project" value="UniProtKB-SubCell"/>
</dbReference>
<keyword evidence="6" id="KW-0539">Nucleus</keyword>
<dbReference type="EMBL" id="CP138582">
    <property type="protein sequence ID" value="WPG99843.1"/>
    <property type="molecule type" value="Genomic_DNA"/>
</dbReference>
<dbReference type="CDD" id="cd11692">
    <property type="entry name" value="HRI1_N_like"/>
    <property type="match status" value="1"/>
</dbReference>
<gene>
    <name evidence="7" type="ORF">R9X50_00266300</name>
</gene>
<organism evidence="7 8">
    <name type="scientific">Acrodontium crateriforme</name>
    <dbReference type="NCBI Taxonomy" id="150365"/>
    <lineage>
        <taxon>Eukaryota</taxon>
        <taxon>Fungi</taxon>
        <taxon>Dikarya</taxon>
        <taxon>Ascomycota</taxon>
        <taxon>Pezizomycotina</taxon>
        <taxon>Dothideomycetes</taxon>
        <taxon>Dothideomycetidae</taxon>
        <taxon>Mycosphaerellales</taxon>
        <taxon>Teratosphaeriaceae</taxon>
        <taxon>Acrodontium</taxon>
    </lineage>
</organism>
<dbReference type="CDD" id="cd11693">
    <property type="entry name" value="HRI1_C_like"/>
    <property type="match status" value="1"/>
</dbReference>
<keyword evidence="5" id="KW-0963">Cytoplasm</keyword>
<keyword evidence="8" id="KW-1185">Reference proteome</keyword>
<protein>
    <recommendedName>
        <fullName evidence="4">Protein HRI1</fullName>
    </recommendedName>
</protein>
<dbReference type="GO" id="GO:0005634">
    <property type="term" value="C:nucleus"/>
    <property type="evidence" value="ECO:0007669"/>
    <property type="project" value="UniProtKB-SubCell"/>
</dbReference>
<evidence type="ECO:0000256" key="6">
    <source>
        <dbReference type="ARBA" id="ARBA00023242"/>
    </source>
</evidence>
<evidence type="ECO:0000313" key="7">
    <source>
        <dbReference type="EMBL" id="WPG99843.1"/>
    </source>
</evidence>
<accession>A0AAQ3M1N6</accession>